<dbReference type="Proteomes" id="UP000789920">
    <property type="component" value="Unassembled WGS sequence"/>
</dbReference>
<protein>
    <submittedName>
        <fullName evidence="1">36584_t:CDS:1</fullName>
    </submittedName>
</protein>
<keyword evidence="2" id="KW-1185">Reference proteome</keyword>
<reference evidence="1" key="1">
    <citation type="submission" date="2021-06" db="EMBL/GenBank/DDBJ databases">
        <authorList>
            <person name="Kallberg Y."/>
            <person name="Tangrot J."/>
            <person name="Rosling A."/>
        </authorList>
    </citation>
    <scope>NUCLEOTIDE SEQUENCE</scope>
    <source>
        <strain evidence="1">MA461A</strain>
    </source>
</reference>
<evidence type="ECO:0000313" key="2">
    <source>
        <dbReference type="Proteomes" id="UP000789920"/>
    </source>
</evidence>
<gene>
    <name evidence="1" type="ORF">RPERSI_LOCUS8762</name>
</gene>
<evidence type="ECO:0000313" key="1">
    <source>
        <dbReference type="EMBL" id="CAG8673040.1"/>
    </source>
</evidence>
<comment type="caution">
    <text evidence="1">The sequence shown here is derived from an EMBL/GenBank/DDBJ whole genome shotgun (WGS) entry which is preliminary data.</text>
</comment>
<feature type="non-terminal residue" evidence="1">
    <location>
        <position position="108"/>
    </location>
</feature>
<sequence length="108" mass="12127">MYNHKHKFDKNSFLIRDLAASLELPVITPTYLAAQPSASALADVSEKSHSSNHILGILVTIVVIILVIIIGIGSCIYYRRIKHGKKRNEEAQKYEPKNDVLEHHIGPQ</sequence>
<accession>A0ACA9NRX8</accession>
<proteinExistence type="predicted"/>
<name>A0ACA9NRX8_9GLOM</name>
<organism evidence="1 2">
    <name type="scientific">Racocetra persica</name>
    <dbReference type="NCBI Taxonomy" id="160502"/>
    <lineage>
        <taxon>Eukaryota</taxon>
        <taxon>Fungi</taxon>
        <taxon>Fungi incertae sedis</taxon>
        <taxon>Mucoromycota</taxon>
        <taxon>Glomeromycotina</taxon>
        <taxon>Glomeromycetes</taxon>
        <taxon>Diversisporales</taxon>
        <taxon>Gigasporaceae</taxon>
        <taxon>Racocetra</taxon>
    </lineage>
</organism>
<dbReference type="EMBL" id="CAJVQC010016071">
    <property type="protein sequence ID" value="CAG8673040.1"/>
    <property type="molecule type" value="Genomic_DNA"/>
</dbReference>